<keyword evidence="3" id="KW-1185">Reference proteome</keyword>
<evidence type="ECO:0000313" key="3">
    <source>
        <dbReference type="Proteomes" id="UP000004374"/>
    </source>
</evidence>
<dbReference type="AlphaFoldDB" id="I1DY18"/>
<evidence type="ECO:0000313" key="2">
    <source>
        <dbReference type="EMBL" id="GAB58946.1"/>
    </source>
</evidence>
<dbReference type="Proteomes" id="UP000004374">
    <property type="component" value="Unassembled WGS sequence"/>
</dbReference>
<name>I1DY18_9GAMM</name>
<dbReference type="EMBL" id="BAFK01000009">
    <property type="protein sequence ID" value="GAB58946.1"/>
    <property type="molecule type" value="Genomic_DNA"/>
</dbReference>
<evidence type="ECO:0000256" key="1">
    <source>
        <dbReference type="SAM" id="MobiDB-lite"/>
    </source>
</evidence>
<organism evidence="2 3">
    <name type="scientific">Rheinheimera nanhaiensis E407-8</name>
    <dbReference type="NCBI Taxonomy" id="562729"/>
    <lineage>
        <taxon>Bacteria</taxon>
        <taxon>Pseudomonadati</taxon>
        <taxon>Pseudomonadota</taxon>
        <taxon>Gammaproteobacteria</taxon>
        <taxon>Chromatiales</taxon>
        <taxon>Chromatiaceae</taxon>
        <taxon>Rheinheimera</taxon>
    </lineage>
</organism>
<protein>
    <submittedName>
        <fullName evidence="2">Uncharacterized protein</fullName>
    </submittedName>
</protein>
<proteinExistence type="predicted"/>
<accession>I1DY18</accession>
<dbReference type="STRING" id="562729.RNAN_1934"/>
<feature type="region of interest" description="Disordered" evidence="1">
    <location>
        <begin position="26"/>
        <end position="45"/>
    </location>
</feature>
<comment type="caution">
    <text evidence="2">The sequence shown here is derived from an EMBL/GenBank/DDBJ whole genome shotgun (WGS) entry which is preliminary data.</text>
</comment>
<reference evidence="2 3" key="1">
    <citation type="journal article" date="2012" name="J. Bacteriol.">
        <title>Genome Sequence of the Protease-Producing Bacterium Rheinheimera nanhaiensis E407-8T, Isolated from Deep-Sea Sediment of the South China Sea.</title>
        <authorList>
            <person name="Zhang X.-Y."/>
            <person name="Zhang Y.-J."/>
            <person name="Qin Q.-L."/>
            <person name="Xie B.-B."/>
            <person name="Chen X.-L."/>
            <person name="Zhou B.-C."/>
            <person name="Zhang Y.-Z."/>
        </authorList>
    </citation>
    <scope>NUCLEOTIDE SEQUENCE [LARGE SCALE GENOMIC DNA]</scope>
    <source>
        <strain evidence="2 3">E407-8</strain>
    </source>
</reference>
<gene>
    <name evidence="2" type="ORF">RNAN_1934</name>
</gene>
<sequence length="45" mass="5039">MDNNKTGLWHANSLAKQHAGRLAQPLAFENARPRTQRSGKLVKPE</sequence>